<keyword evidence="7 9" id="KW-0675">Receptor</keyword>
<keyword evidence="3 9" id="KW-0812">Transmembrane</keyword>
<keyword evidence="14" id="KW-1185">Reference proteome</keyword>
<feature type="compositionally biased region" description="Polar residues" evidence="10">
    <location>
        <begin position="382"/>
        <end position="394"/>
    </location>
</feature>
<organism evidence="13 14">
    <name type="scientific">Branchiostoma lanceolatum</name>
    <name type="common">Common lancelet</name>
    <name type="synonym">Amphioxus lanceolatum</name>
    <dbReference type="NCBI Taxonomy" id="7740"/>
    <lineage>
        <taxon>Eukaryota</taxon>
        <taxon>Metazoa</taxon>
        <taxon>Chordata</taxon>
        <taxon>Cephalochordata</taxon>
        <taxon>Leptocardii</taxon>
        <taxon>Amphioxiformes</taxon>
        <taxon>Branchiostomatidae</taxon>
        <taxon>Branchiostoma</taxon>
    </lineage>
</organism>
<evidence type="ECO:0000313" key="13">
    <source>
        <dbReference type="EMBL" id="CAH1252379.1"/>
    </source>
</evidence>
<feature type="compositionally biased region" description="Basic and acidic residues" evidence="10">
    <location>
        <begin position="399"/>
        <end position="409"/>
    </location>
</feature>
<dbReference type="GO" id="GO:0032259">
    <property type="term" value="P:methylation"/>
    <property type="evidence" value="ECO:0007669"/>
    <property type="project" value="InterPro"/>
</dbReference>
<accession>A0A8K0EIK0</accession>
<dbReference type="GO" id="GO:0042923">
    <property type="term" value="F:neuropeptide binding"/>
    <property type="evidence" value="ECO:0007669"/>
    <property type="project" value="TreeGrafter"/>
</dbReference>
<feature type="transmembrane region" description="Helical" evidence="11">
    <location>
        <begin position="266"/>
        <end position="290"/>
    </location>
</feature>
<dbReference type="AlphaFoldDB" id="A0A8K0EIK0"/>
<dbReference type="PROSITE" id="PS00092">
    <property type="entry name" value="N6_MTASE"/>
    <property type="match status" value="1"/>
</dbReference>
<dbReference type="GO" id="GO:0005886">
    <property type="term" value="C:plasma membrane"/>
    <property type="evidence" value="ECO:0007669"/>
    <property type="project" value="UniProtKB-SubCell"/>
</dbReference>
<dbReference type="InterPro" id="IPR000276">
    <property type="entry name" value="GPCR_Rhodpsn"/>
</dbReference>
<evidence type="ECO:0000256" key="10">
    <source>
        <dbReference type="SAM" id="MobiDB-lite"/>
    </source>
</evidence>
<evidence type="ECO:0000256" key="7">
    <source>
        <dbReference type="ARBA" id="ARBA00023170"/>
    </source>
</evidence>
<keyword evidence="6 11" id="KW-0472">Membrane</keyword>
<dbReference type="SUPFAM" id="SSF81321">
    <property type="entry name" value="Family A G protein-coupled receptor-like"/>
    <property type="match status" value="1"/>
</dbReference>
<dbReference type="EMBL" id="OV696704">
    <property type="protein sequence ID" value="CAH1252379.1"/>
    <property type="molecule type" value="Genomic_DNA"/>
</dbReference>
<dbReference type="GO" id="GO:0003676">
    <property type="term" value="F:nucleic acid binding"/>
    <property type="evidence" value="ECO:0007669"/>
    <property type="project" value="InterPro"/>
</dbReference>
<dbReference type="Proteomes" id="UP000838412">
    <property type="component" value="Chromosome 19"/>
</dbReference>
<dbReference type="GO" id="GO:0008168">
    <property type="term" value="F:methyltransferase activity"/>
    <property type="evidence" value="ECO:0007669"/>
    <property type="project" value="InterPro"/>
</dbReference>
<sequence>MDNNYIGNIARCIICTLGMAANLLILYIVARYPAMRTACNVYVANLAATDFLFCLVTLTQSIVIISDPPYLVGETELVFPLVYLRSCDVSRVILVFLASTSIFLLTVIAVERYRAITNPLSCRQHGTVKHAVKTCAAVWLVAALAAAIDTIARNIVTDDWTFTSASLHASCVLLKTESSDAGDPFFIMVLLCFLFLYVLPICVMIPLHVQILVKLRQSRRLAVRETRSGDQAFLMVFVVTVLFLVNWLPFHIISFLIHLLHSKEEHVAVIVALAFAVINSVANPFLYALLGKKFRARVKKMFCCKQDTRPTIQAIHAGQSRATATGQTTGGTEQTQAIDGIGKTQATGITTHAQATGETEHAQATDKNGQVQATCWTEQAQAKATGETEQAQATGGTGRAHDTCGTKPK</sequence>
<evidence type="ECO:0000256" key="2">
    <source>
        <dbReference type="ARBA" id="ARBA00022475"/>
    </source>
</evidence>
<evidence type="ECO:0000256" key="8">
    <source>
        <dbReference type="ARBA" id="ARBA00023224"/>
    </source>
</evidence>
<keyword evidence="2" id="KW-1003">Cell membrane</keyword>
<evidence type="ECO:0000313" key="14">
    <source>
        <dbReference type="Proteomes" id="UP000838412"/>
    </source>
</evidence>
<reference evidence="13" key="1">
    <citation type="submission" date="2022-01" db="EMBL/GenBank/DDBJ databases">
        <authorList>
            <person name="Braso-Vives M."/>
        </authorList>
    </citation>
    <scope>NUCLEOTIDE SEQUENCE</scope>
</reference>
<dbReference type="GO" id="GO:0007218">
    <property type="term" value="P:neuropeptide signaling pathway"/>
    <property type="evidence" value="ECO:0007669"/>
    <property type="project" value="TreeGrafter"/>
</dbReference>
<evidence type="ECO:0000256" key="4">
    <source>
        <dbReference type="ARBA" id="ARBA00022989"/>
    </source>
</evidence>
<keyword evidence="8 9" id="KW-0807">Transducer</keyword>
<dbReference type="Gene3D" id="1.20.1070.10">
    <property type="entry name" value="Rhodopsin 7-helix transmembrane proteins"/>
    <property type="match status" value="1"/>
</dbReference>
<name>A0A8K0EIK0_BRALA</name>
<keyword evidence="5 9" id="KW-0297">G-protein coupled receptor</keyword>
<dbReference type="Pfam" id="PF00001">
    <property type="entry name" value="7tm_1"/>
    <property type="match status" value="1"/>
</dbReference>
<dbReference type="CDD" id="cd00637">
    <property type="entry name" value="7tm_classA_rhodopsin-like"/>
    <property type="match status" value="1"/>
</dbReference>
<evidence type="ECO:0000256" key="9">
    <source>
        <dbReference type="RuleBase" id="RU000688"/>
    </source>
</evidence>
<evidence type="ECO:0000256" key="6">
    <source>
        <dbReference type="ARBA" id="ARBA00023136"/>
    </source>
</evidence>
<dbReference type="InterPro" id="IPR002052">
    <property type="entry name" value="DNA_methylase_N6_adenine_CS"/>
</dbReference>
<dbReference type="InterPro" id="IPR017452">
    <property type="entry name" value="GPCR_Rhodpsn_7TM"/>
</dbReference>
<dbReference type="PRINTS" id="PR00237">
    <property type="entry name" value="GPCRRHODOPSN"/>
</dbReference>
<dbReference type="PROSITE" id="PS50262">
    <property type="entry name" value="G_PROTEIN_RECEP_F1_2"/>
    <property type="match status" value="1"/>
</dbReference>
<comment type="subcellular location">
    <subcellularLocation>
        <location evidence="1">Cell membrane</location>
        <topology evidence="1">Multi-pass membrane protein</topology>
    </subcellularLocation>
</comment>
<gene>
    <name evidence="13" type="primary">QRFPR</name>
    <name evidence="13" type="ORF">BLAG_LOCUS12465</name>
</gene>
<feature type="transmembrane region" description="Helical" evidence="11">
    <location>
        <begin position="42"/>
        <end position="65"/>
    </location>
</feature>
<evidence type="ECO:0000256" key="11">
    <source>
        <dbReference type="SAM" id="Phobius"/>
    </source>
</evidence>
<evidence type="ECO:0000256" key="5">
    <source>
        <dbReference type="ARBA" id="ARBA00023040"/>
    </source>
</evidence>
<evidence type="ECO:0000256" key="3">
    <source>
        <dbReference type="ARBA" id="ARBA00022692"/>
    </source>
</evidence>
<dbReference type="FunFam" id="1.20.1070.10:FF:000475">
    <property type="entry name" value="Uncharacterized protein"/>
    <property type="match status" value="1"/>
</dbReference>
<feature type="region of interest" description="Disordered" evidence="10">
    <location>
        <begin position="382"/>
        <end position="409"/>
    </location>
</feature>
<protein>
    <submittedName>
        <fullName evidence="13">QRFPR protein</fullName>
    </submittedName>
</protein>
<feature type="transmembrane region" description="Helical" evidence="11">
    <location>
        <begin position="185"/>
        <end position="213"/>
    </location>
</feature>
<dbReference type="GO" id="GO:0004930">
    <property type="term" value="F:G protein-coupled receptor activity"/>
    <property type="evidence" value="ECO:0007669"/>
    <property type="project" value="UniProtKB-KW"/>
</dbReference>
<dbReference type="PANTHER" id="PTHR24229:SF112">
    <property type="entry name" value="CHEMOKINE-LIKE RECEPTOR 1"/>
    <property type="match status" value="1"/>
</dbReference>
<dbReference type="OrthoDB" id="10060185at2759"/>
<feature type="transmembrane region" description="Helical" evidence="11">
    <location>
        <begin position="233"/>
        <end position="260"/>
    </location>
</feature>
<comment type="similarity">
    <text evidence="9">Belongs to the G-protein coupled receptor 1 family.</text>
</comment>
<feature type="transmembrane region" description="Helical" evidence="11">
    <location>
        <begin position="6"/>
        <end position="30"/>
    </location>
</feature>
<feature type="transmembrane region" description="Helical" evidence="11">
    <location>
        <begin position="131"/>
        <end position="152"/>
    </location>
</feature>
<dbReference type="GO" id="GO:0043005">
    <property type="term" value="C:neuron projection"/>
    <property type="evidence" value="ECO:0007669"/>
    <property type="project" value="TreeGrafter"/>
</dbReference>
<evidence type="ECO:0000259" key="12">
    <source>
        <dbReference type="PROSITE" id="PS50262"/>
    </source>
</evidence>
<dbReference type="PROSITE" id="PS00237">
    <property type="entry name" value="G_PROTEIN_RECEP_F1_1"/>
    <property type="match status" value="1"/>
</dbReference>
<dbReference type="PANTHER" id="PTHR24229">
    <property type="entry name" value="NEUROPEPTIDES RECEPTOR"/>
    <property type="match status" value="1"/>
</dbReference>
<feature type="transmembrane region" description="Helical" evidence="11">
    <location>
        <begin position="89"/>
        <end position="110"/>
    </location>
</feature>
<keyword evidence="4 11" id="KW-1133">Transmembrane helix</keyword>
<proteinExistence type="inferred from homology"/>
<feature type="domain" description="G-protein coupled receptors family 1 profile" evidence="12">
    <location>
        <begin position="21"/>
        <end position="287"/>
    </location>
</feature>
<evidence type="ECO:0000256" key="1">
    <source>
        <dbReference type="ARBA" id="ARBA00004651"/>
    </source>
</evidence>